<evidence type="ECO:0000313" key="3">
    <source>
        <dbReference type="Proteomes" id="UP000838763"/>
    </source>
</evidence>
<comment type="caution">
    <text evidence="2">The sequence shown here is derived from an EMBL/GenBank/DDBJ whole genome shotgun (WGS) entry which is preliminary data.</text>
</comment>
<dbReference type="Pfam" id="PF12044">
    <property type="entry name" value="Metallopep"/>
    <property type="match status" value="1"/>
</dbReference>
<feature type="compositionally biased region" description="Low complexity" evidence="1">
    <location>
        <begin position="39"/>
        <end position="61"/>
    </location>
</feature>
<keyword evidence="3" id="KW-1185">Reference proteome</keyword>
<protein>
    <recommendedName>
        <fullName evidence="4">Jacalin-type lectin domain-containing protein</fullName>
    </recommendedName>
</protein>
<dbReference type="AlphaFoldDB" id="A0A9P1H3E2"/>
<evidence type="ECO:0000256" key="1">
    <source>
        <dbReference type="SAM" id="MobiDB-lite"/>
    </source>
</evidence>
<evidence type="ECO:0000313" key="2">
    <source>
        <dbReference type="EMBL" id="CAI4214617.1"/>
    </source>
</evidence>
<dbReference type="InterPro" id="IPR021917">
    <property type="entry name" value="Unchr_Zn-peptidase-like"/>
</dbReference>
<dbReference type="Proteomes" id="UP000838763">
    <property type="component" value="Unassembled WGS sequence"/>
</dbReference>
<reference evidence="2" key="1">
    <citation type="submission" date="2022-11" db="EMBL/GenBank/DDBJ databases">
        <authorList>
            <person name="Scott C."/>
            <person name="Bruce N."/>
        </authorList>
    </citation>
    <scope>NUCLEOTIDE SEQUENCE</scope>
</reference>
<dbReference type="PANTHER" id="PTHR21054:SF2">
    <property type="entry name" value="MIP04191P"/>
    <property type="match status" value="1"/>
</dbReference>
<name>A0A9P1H3E2_9PEZI</name>
<dbReference type="GO" id="GO:0005737">
    <property type="term" value="C:cytoplasm"/>
    <property type="evidence" value="ECO:0007669"/>
    <property type="project" value="TreeGrafter"/>
</dbReference>
<organism evidence="2 3">
    <name type="scientific">Parascedosporium putredinis</name>
    <dbReference type="NCBI Taxonomy" id="1442378"/>
    <lineage>
        <taxon>Eukaryota</taxon>
        <taxon>Fungi</taxon>
        <taxon>Dikarya</taxon>
        <taxon>Ascomycota</taxon>
        <taxon>Pezizomycotina</taxon>
        <taxon>Sordariomycetes</taxon>
        <taxon>Hypocreomycetidae</taxon>
        <taxon>Microascales</taxon>
        <taxon>Microascaceae</taxon>
        <taxon>Parascedosporium</taxon>
    </lineage>
</organism>
<dbReference type="SUPFAM" id="SSF51101">
    <property type="entry name" value="Mannose-binding lectins"/>
    <property type="match status" value="1"/>
</dbReference>
<sequence length="714" mass="77855">MAPSLFKFRELRRRSRASFRTDVSTDTASDAGGSNGTAPTTGSLTPPSVSSSSDPSLSVPDLSKESLAVPRPPLSAPQPGSCRNSVSGMSGLGYPPLNKKPSAPLSQYAPRVSNIGENAWVYQKVILLHGTIGDPATQSIDGTVSSSRLDDAFPQINWPVCNSHFKCLVYLQPGANRIRLEFTNPKLRTSAPVHVSYLTLHMLPPASSPPLQLAILVAKDSPETFDAMPARIEREGNDLDLAVRKFRMAAYLWQAFTAEQMYRNRLGRRAFRFEEEWMLGSSTYRDSELCTMRSEARVHIIRTDKTVEEIQDLNKAQQYAQATDKNALFNIAAEAVKDYFKPTSGQKQYVSVLILDAHWDPAAKTIRGHAALGGSVGDLQLAIFGSHCLQSYPASFEEIVPAFTDCTPTDTGHVANDCNQAGSSWEAANIGIGAHLHEVGHLLGCPHQENGIMLRDYLTLNRTFVAREAYCTRSRSKGGPVGVEDECTWHRLDCLRFRSHPCFRLPNDPILHPDNSLQAYPIDGESVSVMATTGISFLEIFVEGDDVCRTWIEYPVENGAPQRQIELNEEDLRARLPDFKALCSKDSAVKLGKTGRLGFLGQKVGLSGLKGSEAHQVVFVPSGSKGPTRVVSRVVVYHGRAVDGVEFFFDDGSVEMLGKKGANPEVISSISIFAVESIWPDSTHTLIPPSGYNVVGVAGSCGAWVDGLSLIVSM</sequence>
<dbReference type="InterPro" id="IPR036404">
    <property type="entry name" value="Jacalin-like_lectin_dom_sf"/>
</dbReference>
<dbReference type="InterPro" id="IPR053002">
    <property type="entry name" value="Metalloproteinase_M10B"/>
</dbReference>
<feature type="region of interest" description="Disordered" evidence="1">
    <location>
        <begin position="1"/>
        <end position="95"/>
    </location>
</feature>
<proteinExistence type="predicted"/>
<dbReference type="PANTHER" id="PTHR21054">
    <property type="entry name" value="ZINC METALLOPROTEINASE-RELATED"/>
    <property type="match status" value="1"/>
</dbReference>
<dbReference type="EMBL" id="CALLCH030000012">
    <property type="protein sequence ID" value="CAI4214617.1"/>
    <property type="molecule type" value="Genomic_DNA"/>
</dbReference>
<dbReference type="OrthoDB" id="74460at2759"/>
<gene>
    <name evidence="2" type="ORF">PPNO1_LOCUS4348</name>
</gene>
<evidence type="ECO:0008006" key="4">
    <source>
        <dbReference type="Google" id="ProtNLM"/>
    </source>
</evidence>
<accession>A0A9P1H3E2</accession>